<keyword evidence="1" id="KW-1133">Transmembrane helix</keyword>
<keyword evidence="1" id="KW-0812">Transmembrane</keyword>
<organism evidence="2 3">
    <name type="scientific">Bacillus swezeyi</name>
    <dbReference type="NCBI Taxonomy" id="1925020"/>
    <lineage>
        <taxon>Bacteria</taxon>
        <taxon>Bacillati</taxon>
        <taxon>Bacillota</taxon>
        <taxon>Bacilli</taxon>
        <taxon>Bacillales</taxon>
        <taxon>Bacillaceae</taxon>
        <taxon>Bacillus</taxon>
    </lineage>
</organism>
<dbReference type="STRING" id="1925020.BTA30_01190"/>
<sequence>MLIILRFISLYVLAAVILMFVSEYAPFLAMPLWIASIIALAVCLYLVIKIEIKALKKGNKQH</sequence>
<accession>A0A5M8RUI5</accession>
<reference evidence="2 3" key="1">
    <citation type="submission" date="2018-08" db="EMBL/GenBank/DDBJ databases">
        <title>Bacillus phenotypic plasticity.</title>
        <authorList>
            <person name="Hurtado E."/>
        </authorList>
    </citation>
    <scope>NUCLEOTIDE SEQUENCE [LARGE SCALE GENOMIC DNA]</scope>
    <source>
        <strain evidence="2 3">427</strain>
    </source>
</reference>
<proteinExistence type="predicted"/>
<evidence type="ECO:0000313" key="2">
    <source>
        <dbReference type="EMBL" id="KAA6449512.1"/>
    </source>
</evidence>
<evidence type="ECO:0000256" key="1">
    <source>
        <dbReference type="SAM" id="Phobius"/>
    </source>
</evidence>
<protein>
    <submittedName>
        <fullName evidence="2">Uncharacterized protein</fullName>
    </submittedName>
</protein>
<feature type="transmembrane region" description="Helical" evidence="1">
    <location>
        <begin position="7"/>
        <end position="25"/>
    </location>
</feature>
<dbReference type="Proteomes" id="UP000324326">
    <property type="component" value="Unassembled WGS sequence"/>
</dbReference>
<dbReference type="EMBL" id="QSND01000003">
    <property type="protein sequence ID" value="KAA6449512.1"/>
    <property type="molecule type" value="Genomic_DNA"/>
</dbReference>
<dbReference type="AlphaFoldDB" id="A0A5M8RUI5"/>
<feature type="transmembrane region" description="Helical" evidence="1">
    <location>
        <begin position="31"/>
        <end position="48"/>
    </location>
</feature>
<name>A0A5M8RUI5_9BACI</name>
<gene>
    <name evidence="2" type="ORF">DX927_16670</name>
</gene>
<keyword evidence="1" id="KW-0472">Membrane</keyword>
<evidence type="ECO:0000313" key="3">
    <source>
        <dbReference type="Proteomes" id="UP000324326"/>
    </source>
</evidence>
<comment type="caution">
    <text evidence="2">The sequence shown here is derived from an EMBL/GenBank/DDBJ whole genome shotgun (WGS) entry which is preliminary data.</text>
</comment>